<dbReference type="Proteomes" id="UP001163105">
    <property type="component" value="Unassembled WGS sequence"/>
</dbReference>
<evidence type="ECO:0000313" key="2">
    <source>
        <dbReference type="Proteomes" id="UP001163105"/>
    </source>
</evidence>
<sequence>MVVAWVVIRLRPGTLIESIISGVGFALNEARTKERVPQRIIPFPRNEDLSDYRSAALWGHSEAEKIYVDVLALRPGDLGEKHPDTVRSMASLASICHTRRRYGEAEKIYADVLPLQRDVLGERHPDTFRTMASVAATYLTQGKCGEAEKLYVDVLALRCDVLGDKYPDTLRSIADLTATYHDHLLSLLQLNLPTEKDFDVI</sequence>
<comment type="caution">
    <text evidence="1">The sequence shown here is derived from an EMBL/GenBank/DDBJ whole genome shotgun (WGS) entry which is preliminary data.</text>
</comment>
<dbReference type="InterPro" id="IPR053137">
    <property type="entry name" value="NLR-like"/>
</dbReference>
<reference evidence="1" key="1">
    <citation type="submission" date="2023-01" db="EMBL/GenBank/DDBJ databases">
        <title>The growth and conidiation of Purpureocillium lavendulum are regulated by nitrogen source and histone H3K14 acetylation.</title>
        <authorList>
            <person name="Tang P."/>
            <person name="Han J."/>
            <person name="Zhang C."/>
            <person name="Tang P."/>
            <person name="Qi F."/>
            <person name="Zhang K."/>
            <person name="Liang L."/>
        </authorList>
    </citation>
    <scope>NUCLEOTIDE SEQUENCE</scope>
    <source>
        <strain evidence="1">YMF1.00683</strain>
    </source>
</reference>
<evidence type="ECO:0000313" key="1">
    <source>
        <dbReference type="EMBL" id="KAJ6443308.1"/>
    </source>
</evidence>
<accession>A0AB34FV06</accession>
<dbReference type="EMBL" id="JAQHRD010000003">
    <property type="protein sequence ID" value="KAJ6443308.1"/>
    <property type="molecule type" value="Genomic_DNA"/>
</dbReference>
<dbReference type="Pfam" id="PF13424">
    <property type="entry name" value="TPR_12"/>
    <property type="match status" value="1"/>
</dbReference>
<dbReference type="PANTHER" id="PTHR46082">
    <property type="entry name" value="ATP/GTP-BINDING PROTEIN-RELATED"/>
    <property type="match status" value="1"/>
</dbReference>
<dbReference type="InterPro" id="IPR011990">
    <property type="entry name" value="TPR-like_helical_dom_sf"/>
</dbReference>
<protein>
    <recommendedName>
        <fullName evidence="3">Kinesin light chain</fullName>
    </recommendedName>
</protein>
<evidence type="ECO:0008006" key="3">
    <source>
        <dbReference type="Google" id="ProtNLM"/>
    </source>
</evidence>
<dbReference type="PANTHER" id="PTHR46082:SF11">
    <property type="entry name" value="AAA+ ATPASE DOMAIN-CONTAINING PROTEIN-RELATED"/>
    <property type="match status" value="1"/>
</dbReference>
<gene>
    <name evidence="1" type="ORF">O9K51_04487</name>
</gene>
<dbReference type="Gene3D" id="1.25.40.10">
    <property type="entry name" value="Tetratricopeptide repeat domain"/>
    <property type="match status" value="1"/>
</dbReference>
<dbReference type="SUPFAM" id="SSF48452">
    <property type="entry name" value="TPR-like"/>
    <property type="match status" value="1"/>
</dbReference>
<proteinExistence type="predicted"/>
<name>A0AB34FV06_9HYPO</name>
<dbReference type="AlphaFoldDB" id="A0AB34FV06"/>
<keyword evidence="2" id="KW-1185">Reference proteome</keyword>
<organism evidence="1 2">
    <name type="scientific">Purpureocillium lavendulum</name>
    <dbReference type="NCBI Taxonomy" id="1247861"/>
    <lineage>
        <taxon>Eukaryota</taxon>
        <taxon>Fungi</taxon>
        <taxon>Dikarya</taxon>
        <taxon>Ascomycota</taxon>
        <taxon>Pezizomycotina</taxon>
        <taxon>Sordariomycetes</taxon>
        <taxon>Hypocreomycetidae</taxon>
        <taxon>Hypocreales</taxon>
        <taxon>Ophiocordycipitaceae</taxon>
        <taxon>Purpureocillium</taxon>
    </lineage>
</organism>